<dbReference type="Ensembl" id="ENSDNVT00000014210.1">
    <property type="protein sequence ID" value="ENSDNVP00000011801.1"/>
    <property type="gene ID" value="ENSDNVG00000008319.1"/>
</dbReference>
<accession>A0A8C4JUM5</accession>
<protein>
    <submittedName>
        <fullName evidence="1">Uncharacterized protein</fullName>
    </submittedName>
</protein>
<keyword evidence="2" id="KW-1185">Reference proteome</keyword>
<reference evidence="1" key="1">
    <citation type="submission" date="2025-08" db="UniProtKB">
        <authorList>
            <consortium name="Ensembl"/>
        </authorList>
    </citation>
    <scope>IDENTIFICATION</scope>
</reference>
<dbReference type="AlphaFoldDB" id="A0A8C4JUM5"/>
<dbReference type="Proteomes" id="UP000694423">
    <property type="component" value="Unplaced"/>
</dbReference>
<sequence length="96" mass="10971">LPTKARPPRKYPEKKNPKSLTLLRGVWLSTREVRASCSAAHSLLADYYCYFLIPAVSRQLACPWAVLSCGYHGKLSFCTYLYNYSCDTWLASLLIY</sequence>
<organism evidence="1 2">
    <name type="scientific">Dromaius novaehollandiae</name>
    <name type="common">Emu</name>
    <dbReference type="NCBI Taxonomy" id="8790"/>
    <lineage>
        <taxon>Eukaryota</taxon>
        <taxon>Metazoa</taxon>
        <taxon>Chordata</taxon>
        <taxon>Craniata</taxon>
        <taxon>Vertebrata</taxon>
        <taxon>Euteleostomi</taxon>
        <taxon>Archelosauria</taxon>
        <taxon>Archosauria</taxon>
        <taxon>Dinosauria</taxon>
        <taxon>Saurischia</taxon>
        <taxon>Theropoda</taxon>
        <taxon>Coelurosauria</taxon>
        <taxon>Aves</taxon>
        <taxon>Palaeognathae</taxon>
        <taxon>Casuariiformes</taxon>
        <taxon>Dromaiidae</taxon>
        <taxon>Dromaius</taxon>
    </lineage>
</organism>
<evidence type="ECO:0000313" key="1">
    <source>
        <dbReference type="Ensembl" id="ENSDNVP00000011801.1"/>
    </source>
</evidence>
<name>A0A8C4JUM5_DRONO</name>
<proteinExistence type="predicted"/>
<evidence type="ECO:0000313" key="2">
    <source>
        <dbReference type="Proteomes" id="UP000694423"/>
    </source>
</evidence>
<reference evidence="1" key="2">
    <citation type="submission" date="2025-09" db="UniProtKB">
        <authorList>
            <consortium name="Ensembl"/>
        </authorList>
    </citation>
    <scope>IDENTIFICATION</scope>
</reference>